<evidence type="ECO:0000259" key="8">
    <source>
        <dbReference type="Pfam" id="PF02771"/>
    </source>
</evidence>
<dbReference type="InterPro" id="IPR006091">
    <property type="entry name" value="Acyl-CoA_Oxase/DH_mid-dom"/>
</dbReference>
<feature type="domain" description="Acyl-CoA oxidase/dehydrogenase middle" evidence="7">
    <location>
        <begin position="149"/>
        <end position="226"/>
    </location>
</feature>
<proteinExistence type="inferred from homology"/>
<dbReference type="RefSeq" id="WP_135264245.1">
    <property type="nucleotide sequence ID" value="NZ_SMLM01000002.1"/>
</dbReference>
<reference evidence="9 10" key="1">
    <citation type="submission" date="2019-03" db="EMBL/GenBank/DDBJ databases">
        <title>Ramlibacter henchirensis DSM 14656, whole genome shotgun sequence.</title>
        <authorList>
            <person name="Zhang X."/>
            <person name="Feng G."/>
            <person name="Zhu H."/>
        </authorList>
    </citation>
    <scope>NUCLEOTIDE SEQUENCE [LARGE SCALE GENOMIC DNA]</scope>
    <source>
        <strain evidence="9 10">DSM 14656</strain>
    </source>
</reference>
<feature type="domain" description="Acyl-CoA dehydrogenase/oxidase C-terminal" evidence="6">
    <location>
        <begin position="256"/>
        <end position="406"/>
    </location>
</feature>
<evidence type="ECO:0000256" key="5">
    <source>
        <dbReference type="ARBA" id="ARBA00023002"/>
    </source>
</evidence>
<dbReference type="OrthoDB" id="9780544at2"/>
<dbReference type="Pfam" id="PF00441">
    <property type="entry name" value="Acyl-CoA_dh_1"/>
    <property type="match status" value="1"/>
</dbReference>
<dbReference type="Gene3D" id="1.20.140.10">
    <property type="entry name" value="Butyryl-CoA Dehydrogenase, subunit A, domain 3"/>
    <property type="match status" value="1"/>
</dbReference>
<keyword evidence="5" id="KW-0560">Oxidoreductase</keyword>
<evidence type="ECO:0000256" key="2">
    <source>
        <dbReference type="ARBA" id="ARBA00009347"/>
    </source>
</evidence>
<dbReference type="SUPFAM" id="SSF47203">
    <property type="entry name" value="Acyl-CoA dehydrogenase C-terminal domain-like"/>
    <property type="match status" value="1"/>
</dbReference>
<keyword evidence="3" id="KW-0285">Flavoprotein</keyword>
<dbReference type="FunFam" id="2.40.110.10:FF:000002">
    <property type="entry name" value="Acyl-CoA dehydrogenase fadE12"/>
    <property type="match status" value="1"/>
</dbReference>
<evidence type="ECO:0000259" key="6">
    <source>
        <dbReference type="Pfam" id="PF00441"/>
    </source>
</evidence>
<comment type="cofactor">
    <cofactor evidence="1">
        <name>FAD</name>
        <dbReference type="ChEBI" id="CHEBI:57692"/>
    </cofactor>
</comment>
<protein>
    <submittedName>
        <fullName evidence="9">Acyl-CoA dehydrogenase family protein</fullName>
    </submittedName>
</protein>
<comment type="caution">
    <text evidence="9">The sequence shown here is derived from an EMBL/GenBank/DDBJ whole genome shotgun (WGS) entry which is preliminary data.</text>
</comment>
<dbReference type="Pfam" id="PF02770">
    <property type="entry name" value="Acyl-CoA_dh_M"/>
    <property type="match status" value="1"/>
</dbReference>
<dbReference type="GO" id="GO:0050660">
    <property type="term" value="F:flavin adenine dinucleotide binding"/>
    <property type="evidence" value="ECO:0007669"/>
    <property type="project" value="InterPro"/>
</dbReference>
<dbReference type="Gene3D" id="2.40.110.10">
    <property type="entry name" value="Butyryl-CoA Dehydrogenase, subunit A, domain 2"/>
    <property type="match status" value="1"/>
</dbReference>
<dbReference type="InterPro" id="IPR037069">
    <property type="entry name" value="AcylCoA_DH/ox_N_sf"/>
</dbReference>
<dbReference type="GO" id="GO:0003995">
    <property type="term" value="F:acyl-CoA dehydrogenase activity"/>
    <property type="evidence" value="ECO:0007669"/>
    <property type="project" value="TreeGrafter"/>
</dbReference>
<comment type="similarity">
    <text evidence="2">Belongs to the acyl-CoA dehydrogenase family.</text>
</comment>
<dbReference type="GO" id="GO:0005737">
    <property type="term" value="C:cytoplasm"/>
    <property type="evidence" value="ECO:0007669"/>
    <property type="project" value="TreeGrafter"/>
</dbReference>
<dbReference type="InterPro" id="IPR050741">
    <property type="entry name" value="Acyl-CoA_dehydrogenase"/>
</dbReference>
<name>A0A4Z0BWJ0_9BURK</name>
<dbReference type="InterPro" id="IPR036250">
    <property type="entry name" value="AcylCo_DH-like_C"/>
</dbReference>
<dbReference type="Pfam" id="PF02771">
    <property type="entry name" value="Acyl-CoA_dh_N"/>
    <property type="match status" value="1"/>
</dbReference>
<organism evidence="9 10">
    <name type="scientific">Ramlibacter henchirensis</name>
    <dbReference type="NCBI Taxonomy" id="204072"/>
    <lineage>
        <taxon>Bacteria</taxon>
        <taxon>Pseudomonadati</taxon>
        <taxon>Pseudomonadota</taxon>
        <taxon>Betaproteobacteria</taxon>
        <taxon>Burkholderiales</taxon>
        <taxon>Comamonadaceae</taxon>
        <taxon>Ramlibacter</taxon>
    </lineage>
</organism>
<dbReference type="SUPFAM" id="SSF56645">
    <property type="entry name" value="Acyl-CoA dehydrogenase NM domain-like"/>
    <property type="match status" value="1"/>
</dbReference>
<dbReference type="InterPro" id="IPR046373">
    <property type="entry name" value="Acyl-CoA_Oxase/DH_mid-dom_sf"/>
</dbReference>
<keyword evidence="10" id="KW-1185">Reference proteome</keyword>
<dbReference type="GO" id="GO:0033539">
    <property type="term" value="P:fatty acid beta-oxidation using acyl-CoA dehydrogenase"/>
    <property type="evidence" value="ECO:0007669"/>
    <property type="project" value="TreeGrafter"/>
</dbReference>
<dbReference type="InterPro" id="IPR009100">
    <property type="entry name" value="AcylCoA_DH/oxidase_NM_dom_sf"/>
</dbReference>
<dbReference type="Proteomes" id="UP000298180">
    <property type="component" value="Unassembled WGS sequence"/>
</dbReference>
<evidence type="ECO:0000313" key="10">
    <source>
        <dbReference type="Proteomes" id="UP000298180"/>
    </source>
</evidence>
<evidence type="ECO:0000256" key="4">
    <source>
        <dbReference type="ARBA" id="ARBA00022827"/>
    </source>
</evidence>
<evidence type="ECO:0000256" key="3">
    <source>
        <dbReference type="ARBA" id="ARBA00022630"/>
    </source>
</evidence>
<gene>
    <name evidence="9" type="ORF">EZ313_15855</name>
</gene>
<evidence type="ECO:0000259" key="7">
    <source>
        <dbReference type="Pfam" id="PF02770"/>
    </source>
</evidence>
<feature type="domain" description="Acyl-CoA dehydrogenase/oxidase N-terminal" evidence="8">
    <location>
        <begin position="51"/>
        <end position="145"/>
    </location>
</feature>
<keyword evidence="4" id="KW-0274">FAD</keyword>
<dbReference type="PANTHER" id="PTHR48083">
    <property type="entry name" value="MEDIUM-CHAIN SPECIFIC ACYL-COA DEHYDROGENASE, MITOCHONDRIAL-RELATED"/>
    <property type="match status" value="1"/>
</dbReference>
<evidence type="ECO:0000313" key="9">
    <source>
        <dbReference type="EMBL" id="TFZ02720.1"/>
    </source>
</evidence>
<dbReference type="InterPro" id="IPR009075">
    <property type="entry name" value="AcylCo_DH/oxidase_C"/>
</dbReference>
<dbReference type="AlphaFoldDB" id="A0A4Z0BWJ0"/>
<sequence>MDFDIPEGIRSTLREIDAFVERELAPLERANPQFFDHRREHARTDWERGGLPTREFEDLVLEARRRADRAGFLRLGLPRSVGGQEASNLTVVIIREHLSARGIGLQGNLHDESSVVPSMPMVHLMNAFGTPEQKAKYLEGLVTGEHSLAFALTEPDHGSDATWLETTAVREGDHWVINGMKRFNSGTHKATADLVFARTSGKAGDADGITAFLVPMDAPGLEVLYYHYTFNMPSDHAEVKLAGVRVPHTAIVGREGKGLDVAQNFVHQNRIRQAAQSAGVARYCVQESVKYARERKTFGKAIAQHQAIQFPIAEMHAEVEMVRNYVFKVANELDRKPMESVSDQVAIANFRANRLACNAADMAIQVHGGIGYTRGKPFEHFYRHFRRYRITEGSDEVQIRKIAAFLFGFAGPGKLPKKGVET</sequence>
<dbReference type="EMBL" id="SMLM01000002">
    <property type="protein sequence ID" value="TFZ02720.1"/>
    <property type="molecule type" value="Genomic_DNA"/>
</dbReference>
<dbReference type="Gene3D" id="1.10.540.10">
    <property type="entry name" value="Acyl-CoA dehydrogenase/oxidase, N-terminal domain"/>
    <property type="match status" value="1"/>
</dbReference>
<dbReference type="CDD" id="cd00567">
    <property type="entry name" value="ACAD"/>
    <property type="match status" value="1"/>
</dbReference>
<dbReference type="InterPro" id="IPR013786">
    <property type="entry name" value="AcylCoA_DH/ox_N"/>
</dbReference>
<evidence type="ECO:0000256" key="1">
    <source>
        <dbReference type="ARBA" id="ARBA00001974"/>
    </source>
</evidence>
<accession>A0A4Z0BWJ0</accession>
<dbReference type="PANTHER" id="PTHR48083:SF2">
    <property type="entry name" value="MEDIUM-CHAIN SPECIFIC ACYL-COA DEHYDROGENASE, MITOCHONDRIAL"/>
    <property type="match status" value="1"/>
</dbReference>